<accession>I1IPY9</accession>
<feature type="domain" description="Protein kinase" evidence="13">
    <location>
        <begin position="362"/>
        <end position="634"/>
    </location>
</feature>
<evidence type="ECO:0000256" key="9">
    <source>
        <dbReference type="ARBA" id="ARBA00023136"/>
    </source>
</evidence>
<evidence type="ECO:0000256" key="1">
    <source>
        <dbReference type="ARBA" id="ARBA00004370"/>
    </source>
</evidence>
<evidence type="ECO:0000313" key="15">
    <source>
        <dbReference type="EnsemblPlants" id="KQJ90156"/>
    </source>
</evidence>
<evidence type="ECO:0000313" key="16">
    <source>
        <dbReference type="Proteomes" id="UP000008810"/>
    </source>
</evidence>
<keyword evidence="7" id="KW-0067">ATP-binding</keyword>
<evidence type="ECO:0000256" key="4">
    <source>
        <dbReference type="ARBA" id="ARBA00022729"/>
    </source>
</evidence>
<dbReference type="SMART" id="SM00369">
    <property type="entry name" value="LRR_TYP"/>
    <property type="match status" value="3"/>
</dbReference>
<evidence type="ECO:0000256" key="5">
    <source>
        <dbReference type="ARBA" id="ARBA00022737"/>
    </source>
</evidence>
<dbReference type="GO" id="GO:0016020">
    <property type="term" value="C:membrane"/>
    <property type="evidence" value="ECO:0007669"/>
    <property type="project" value="UniProtKB-SubCell"/>
</dbReference>
<feature type="region of interest" description="Disordered" evidence="10">
    <location>
        <begin position="228"/>
        <end position="251"/>
    </location>
</feature>
<dbReference type="Gene3D" id="3.30.200.20">
    <property type="entry name" value="Phosphorylase Kinase, domain 1"/>
    <property type="match status" value="1"/>
</dbReference>
<dbReference type="InterPro" id="IPR050994">
    <property type="entry name" value="At_inactive_RLKs"/>
</dbReference>
<dbReference type="Pfam" id="PF08263">
    <property type="entry name" value="LRRNT_2"/>
    <property type="match status" value="1"/>
</dbReference>
<evidence type="ECO:0000256" key="3">
    <source>
        <dbReference type="ARBA" id="ARBA00022692"/>
    </source>
</evidence>
<organism evidence="15">
    <name type="scientific">Brachypodium distachyon</name>
    <name type="common">Purple false brome</name>
    <name type="synonym">Trachynia distachya</name>
    <dbReference type="NCBI Taxonomy" id="15368"/>
    <lineage>
        <taxon>Eukaryota</taxon>
        <taxon>Viridiplantae</taxon>
        <taxon>Streptophyta</taxon>
        <taxon>Embryophyta</taxon>
        <taxon>Tracheophyta</taxon>
        <taxon>Spermatophyta</taxon>
        <taxon>Magnoliopsida</taxon>
        <taxon>Liliopsida</taxon>
        <taxon>Poales</taxon>
        <taxon>Poaceae</taxon>
        <taxon>BOP clade</taxon>
        <taxon>Pooideae</taxon>
        <taxon>Stipodae</taxon>
        <taxon>Brachypodieae</taxon>
        <taxon>Brachypodium</taxon>
    </lineage>
</organism>
<dbReference type="Pfam" id="PF13855">
    <property type="entry name" value="LRR_8"/>
    <property type="match status" value="1"/>
</dbReference>
<dbReference type="EnsemblPlants" id="KQJ90156">
    <property type="protein sequence ID" value="KQJ90156"/>
    <property type="gene ID" value="BRADI_4g29790v3"/>
</dbReference>
<keyword evidence="6" id="KW-0547">Nucleotide-binding</keyword>
<feature type="region of interest" description="Disordered" evidence="10">
    <location>
        <begin position="292"/>
        <end position="311"/>
    </location>
</feature>
<dbReference type="SUPFAM" id="SSF56112">
    <property type="entry name" value="Protein kinase-like (PK-like)"/>
    <property type="match status" value="1"/>
</dbReference>
<dbReference type="Pfam" id="PF00560">
    <property type="entry name" value="LRR_1"/>
    <property type="match status" value="1"/>
</dbReference>
<dbReference type="Gene3D" id="3.80.10.10">
    <property type="entry name" value="Ribonuclease Inhibitor"/>
    <property type="match status" value="1"/>
</dbReference>
<dbReference type="GeneID" id="100845832"/>
<keyword evidence="16" id="KW-1185">Reference proteome</keyword>
<dbReference type="KEGG" id="bdi:100845832"/>
<evidence type="ECO:0000256" key="8">
    <source>
        <dbReference type="ARBA" id="ARBA00022989"/>
    </source>
</evidence>
<dbReference type="InterPro" id="IPR013210">
    <property type="entry name" value="LRR_N_plant-typ"/>
</dbReference>
<protein>
    <recommendedName>
        <fullName evidence="13">Protein kinase domain-containing protein</fullName>
    </recommendedName>
</protein>
<dbReference type="GO" id="GO:0005524">
    <property type="term" value="F:ATP binding"/>
    <property type="evidence" value="ECO:0007669"/>
    <property type="project" value="UniProtKB-KW"/>
</dbReference>
<evidence type="ECO:0000256" key="6">
    <source>
        <dbReference type="ARBA" id="ARBA00022741"/>
    </source>
</evidence>
<dbReference type="Pfam" id="PF00069">
    <property type="entry name" value="Pkinase"/>
    <property type="match status" value="1"/>
</dbReference>
<evidence type="ECO:0000256" key="2">
    <source>
        <dbReference type="ARBA" id="ARBA00022614"/>
    </source>
</evidence>
<dbReference type="Proteomes" id="UP000008810">
    <property type="component" value="Chromosome 4"/>
</dbReference>
<dbReference type="InterPro" id="IPR003591">
    <property type="entry name" value="Leu-rich_rpt_typical-subtyp"/>
</dbReference>
<keyword evidence="8 11" id="KW-1133">Transmembrane helix</keyword>
<evidence type="ECO:0000256" key="10">
    <source>
        <dbReference type="SAM" id="MobiDB-lite"/>
    </source>
</evidence>
<reference evidence="14 15" key="1">
    <citation type="journal article" date="2010" name="Nature">
        <title>Genome sequencing and analysis of the model grass Brachypodium distachyon.</title>
        <authorList>
            <consortium name="International Brachypodium Initiative"/>
        </authorList>
    </citation>
    <scope>NUCLEOTIDE SEQUENCE [LARGE SCALE GENOMIC DNA]</scope>
    <source>
        <strain evidence="14 15">Bd21</strain>
    </source>
</reference>
<dbReference type="Gramene" id="KQJ90156">
    <property type="protein sequence ID" value="KQJ90156"/>
    <property type="gene ID" value="BRADI_4g29790v3"/>
</dbReference>
<dbReference type="RefSeq" id="XP_003576509.1">
    <property type="nucleotide sequence ID" value="XM_003576461.4"/>
</dbReference>
<evidence type="ECO:0000313" key="14">
    <source>
        <dbReference type="EMBL" id="KQJ90156.1"/>
    </source>
</evidence>
<evidence type="ECO:0000256" key="12">
    <source>
        <dbReference type="SAM" id="SignalP"/>
    </source>
</evidence>
<evidence type="ECO:0000256" key="11">
    <source>
        <dbReference type="SAM" id="Phobius"/>
    </source>
</evidence>
<dbReference type="PANTHER" id="PTHR48010">
    <property type="entry name" value="OS05G0588300 PROTEIN"/>
    <property type="match status" value="1"/>
</dbReference>
<dbReference type="SUPFAM" id="SSF52058">
    <property type="entry name" value="L domain-like"/>
    <property type="match status" value="1"/>
</dbReference>
<evidence type="ECO:0000256" key="7">
    <source>
        <dbReference type="ARBA" id="ARBA00022840"/>
    </source>
</evidence>
<dbReference type="OMA" id="CRRTKAD"/>
<dbReference type="FunCoup" id="I1IPY9">
    <property type="interactions" value="3"/>
</dbReference>
<dbReference type="OrthoDB" id="676979at2759"/>
<keyword evidence="4 12" id="KW-0732">Signal</keyword>
<dbReference type="FunFam" id="3.80.10.10:FF:000234">
    <property type="entry name" value="Probable inactive receptor kinase RLK902"/>
    <property type="match status" value="1"/>
</dbReference>
<dbReference type="PANTHER" id="PTHR48010:SF7">
    <property type="entry name" value="OS09G0400500 PROTEIN"/>
    <property type="match status" value="1"/>
</dbReference>
<dbReference type="InterPro" id="IPR032675">
    <property type="entry name" value="LRR_dom_sf"/>
</dbReference>
<feature type="signal peptide" evidence="12">
    <location>
        <begin position="1"/>
        <end position="23"/>
    </location>
</feature>
<keyword evidence="3 11" id="KW-0812">Transmembrane</keyword>
<comment type="subcellular location">
    <subcellularLocation>
        <location evidence="1">Membrane</location>
    </subcellularLocation>
</comment>
<feature type="chain" id="PRO_5014095511" description="Protein kinase domain-containing protein" evidence="12">
    <location>
        <begin position="24"/>
        <end position="656"/>
    </location>
</feature>
<dbReference type="InterPro" id="IPR001611">
    <property type="entry name" value="Leu-rich_rpt"/>
</dbReference>
<sequence>MPLRGAVLLLVVVVLCCSTLRRAASDLAADQAALLAFRAAVGPRLPWDASSASPCGWRGVVCDNDTGSRVVALQLPGAGLIGEVPPGTLGNLTALRTLSLRSNALSGAIPADIGNCGELRYLYLHGNSLAGEIPEGLFSLRLLLRLVLSNNRITGGVSLEFNKLPRLETLYLEDNGLNGTLPADLDLPKLALFNVSNNNQLNGPVPASLAGRPASAFSGTGLCGAPLSPCPSPPLPPPSQSPPPAPAAQGSKNSKLSVAAIAGISAGAGAALLVLVLAAIFLLCFRRRKTKADTSTETAATGGEDASPPATVSVAKMMDKSDTTQRSRSTSQTMAVNNNAKKQLVFVGSEPDAPYELESLLHASAEVLGKGWLGTTYRATLEGGVAVVTVKRLREMPTPEKDFRRTVAALGALRHENLVPLRAYFYSKEEKLLVYDFVPGARGLSSLLHGPNAGRERLDFTSRARIALSSARGVASMHGAGASHGNIKSSNILVADDADVARAYVTDHGLVQLVGASVPLKRVTGYRAPEVKDPRRASRESDAYSFGVLLLELLTGRAPVNSVPGIDGVDLTQWVRTVVEEEWTGEVFDASIANEAHVEEDMVRLLQLAIECTEQRPDRRPAMAEVAARIEQIVDSAVRKADSDDFHSVSAGHSSA</sequence>
<dbReference type="AlphaFoldDB" id="I1IPY9"/>
<dbReference type="HOGENOM" id="CLU_000288_92_6_1"/>
<evidence type="ECO:0000259" key="13">
    <source>
        <dbReference type="PROSITE" id="PS50011"/>
    </source>
</evidence>
<name>I1IPY9_BRADI</name>
<dbReference type="Gene3D" id="1.10.510.10">
    <property type="entry name" value="Transferase(Phosphotransferase) domain 1"/>
    <property type="match status" value="1"/>
</dbReference>
<dbReference type="PROSITE" id="PS50011">
    <property type="entry name" value="PROTEIN_KINASE_DOM"/>
    <property type="match status" value="1"/>
</dbReference>
<gene>
    <name evidence="15" type="primary">LOC100845832</name>
    <name evidence="14" type="ORF">BRADI_4g29790v3</name>
</gene>
<dbReference type="EMBL" id="CM000883">
    <property type="protein sequence ID" value="KQJ90156.1"/>
    <property type="molecule type" value="Genomic_DNA"/>
</dbReference>
<feature type="compositionally biased region" description="Pro residues" evidence="10">
    <location>
        <begin position="228"/>
        <end position="246"/>
    </location>
</feature>
<dbReference type="GO" id="GO:0004672">
    <property type="term" value="F:protein kinase activity"/>
    <property type="evidence" value="ECO:0007669"/>
    <property type="project" value="InterPro"/>
</dbReference>
<keyword evidence="9 11" id="KW-0472">Membrane</keyword>
<keyword evidence="2" id="KW-0433">Leucine-rich repeat</keyword>
<keyword evidence="5" id="KW-0677">Repeat</keyword>
<reference evidence="14" key="2">
    <citation type="submission" date="2017-06" db="EMBL/GenBank/DDBJ databases">
        <title>WGS assembly of Brachypodium distachyon.</title>
        <authorList>
            <consortium name="The International Brachypodium Initiative"/>
            <person name="Lucas S."/>
            <person name="Harmon-Smith M."/>
            <person name="Lail K."/>
            <person name="Tice H."/>
            <person name="Grimwood J."/>
            <person name="Bruce D."/>
            <person name="Barry K."/>
            <person name="Shu S."/>
            <person name="Lindquist E."/>
            <person name="Wang M."/>
            <person name="Pitluck S."/>
            <person name="Vogel J.P."/>
            <person name="Garvin D.F."/>
            <person name="Mockler T.C."/>
            <person name="Schmutz J."/>
            <person name="Rokhsar D."/>
            <person name="Bevan M.W."/>
        </authorList>
    </citation>
    <scope>NUCLEOTIDE SEQUENCE</scope>
    <source>
        <strain evidence="14">Bd21</strain>
    </source>
</reference>
<reference evidence="15" key="3">
    <citation type="submission" date="2018-08" db="UniProtKB">
        <authorList>
            <consortium name="EnsemblPlants"/>
        </authorList>
    </citation>
    <scope>IDENTIFICATION</scope>
    <source>
        <strain evidence="15">cv. Bd21</strain>
    </source>
</reference>
<dbReference type="InterPro" id="IPR000719">
    <property type="entry name" value="Prot_kinase_dom"/>
</dbReference>
<feature type="transmembrane region" description="Helical" evidence="11">
    <location>
        <begin position="258"/>
        <end position="285"/>
    </location>
</feature>
<dbReference type="eggNOG" id="ENOG502QSFF">
    <property type="taxonomic scope" value="Eukaryota"/>
</dbReference>
<proteinExistence type="predicted"/>
<dbReference type="InterPro" id="IPR011009">
    <property type="entry name" value="Kinase-like_dom_sf"/>
</dbReference>